<keyword evidence="1" id="KW-0472">Membrane</keyword>
<organism evidence="4 5">
    <name type="scientific">Ancylostoma ceylanicum</name>
    <dbReference type="NCBI Taxonomy" id="53326"/>
    <lineage>
        <taxon>Eukaryota</taxon>
        <taxon>Metazoa</taxon>
        <taxon>Ecdysozoa</taxon>
        <taxon>Nematoda</taxon>
        <taxon>Chromadorea</taxon>
        <taxon>Rhabditida</taxon>
        <taxon>Rhabditina</taxon>
        <taxon>Rhabditomorpha</taxon>
        <taxon>Strongyloidea</taxon>
        <taxon>Ancylostomatidae</taxon>
        <taxon>Ancylostomatinae</taxon>
        <taxon>Ancylostoma</taxon>
    </lineage>
</organism>
<feature type="transmembrane region" description="Helical" evidence="1">
    <location>
        <begin position="50"/>
        <end position="71"/>
    </location>
</feature>
<dbReference type="PROSITE" id="PS51257">
    <property type="entry name" value="PROKAR_LIPOPROTEIN"/>
    <property type="match status" value="1"/>
</dbReference>
<feature type="signal peptide" evidence="2">
    <location>
        <begin position="1"/>
        <end position="19"/>
    </location>
</feature>
<feature type="chain" id="PRO_5001490552" description="DUF7027 domain-containing protein" evidence="2">
    <location>
        <begin position="20"/>
        <end position="141"/>
    </location>
</feature>
<evidence type="ECO:0000256" key="1">
    <source>
        <dbReference type="SAM" id="Phobius"/>
    </source>
</evidence>
<evidence type="ECO:0000313" key="4">
    <source>
        <dbReference type="EMBL" id="EYB98569.1"/>
    </source>
</evidence>
<feature type="transmembrane region" description="Helical" evidence="1">
    <location>
        <begin position="83"/>
        <end position="101"/>
    </location>
</feature>
<keyword evidence="1" id="KW-1133">Transmembrane helix</keyword>
<keyword evidence="5" id="KW-1185">Reference proteome</keyword>
<feature type="domain" description="DUF7027" evidence="3">
    <location>
        <begin position="17"/>
        <end position="103"/>
    </location>
</feature>
<dbReference type="AlphaFoldDB" id="A0A016T7K6"/>
<keyword evidence="1" id="KW-0812">Transmembrane</keyword>
<evidence type="ECO:0000256" key="2">
    <source>
        <dbReference type="SAM" id="SignalP"/>
    </source>
</evidence>
<dbReference type="OrthoDB" id="5841292at2759"/>
<reference evidence="5" key="1">
    <citation type="journal article" date="2015" name="Nat. Genet.">
        <title>The genome and transcriptome of the zoonotic hookworm Ancylostoma ceylanicum identify infection-specific gene families.</title>
        <authorList>
            <person name="Schwarz E.M."/>
            <person name="Hu Y."/>
            <person name="Antoshechkin I."/>
            <person name="Miller M.M."/>
            <person name="Sternberg P.W."/>
            <person name="Aroian R.V."/>
        </authorList>
    </citation>
    <scope>NUCLEOTIDE SEQUENCE</scope>
    <source>
        <strain evidence="5">HY135</strain>
    </source>
</reference>
<evidence type="ECO:0000259" key="3">
    <source>
        <dbReference type="Pfam" id="PF22954"/>
    </source>
</evidence>
<comment type="caution">
    <text evidence="4">The sequence shown here is derived from an EMBL/GenBank/DDBJ whole genome shotgun (WGS) entry which is preliminary data.</text>
</comment>
<dbReference type="Pfam" id="PF22954">
    <property type="entry name" value="DUF7027"/>
    <property type="match status" value="1"/>
</dbReference>
<feature type="transmembrane region" description="Helical" evidence="1">
    <location>
        <begin position="7"/>
        <end position="30"/>
    </location>
</feature>
<dbReference type="Proteomes" id="UP000024635">
    <property type="component" value="Unassembled WGS sequence"/>
</dbReference>
<sequence length="141" mass="15909">MVSTRSVTWTCLLIQLVMSVACLVASMAVIAAKLQSVSIYEDKQYVSVEWWAFSCMSFAMILATVISMFGLSGNRKSLLIPHLFLLFIFCVFVARVITSVILELDFSEPDWVFRISVLALAEIFLICSLLFEFRTLNSIMS</sequence>
<keyword evidence="2" id="KW-0732">Signal</keyword>
<proteinExistence type="predicted"/>
<protein>
    <recommendedName>
        <fullName evidence="3">DUF7027 domain-containing protein</fullName>
    </recommendedName>
</protein>
<name>A0A016T7K6_9BILA</name>
<dbReference type="InterPro" id="IPR054291">
    <property type="entry name" value="DUF7027"/>
</dbReference>
<feature type="transmembrane region" description="Helical" evidence="1">
    <location>
        <begin position="113"/>
        <end position="131"/>
    </location>
</feature>
<gene>
    <name evidence="4" type="primary">Acey_s0130.g1543</name>
    <name evidence="4" type="synonym">Acey-Y51H7BR.4</name>
    <name evidence="4" type="ORF">Y032_0130g1543</name>
</gene>
<evidence type="ECO:0000313" key="5">
    <source>
        <dbReference type="Proteomes" id="UP000024635"/>
    </source>
</evidence>
<dbReference type="EMBL" id="JARK01001466">
    <property type="protein sequence ID" value="EYB98569.1"/>
    <property type="molecule type" value="Genomic_DNA"/>
</dbReference>
<accession>A0A016T7K6</accession>